<feature type="non-terminal residue" evidence="2">
    <location>
        <position position="61"/>
    </location>
</feature>
<accession>A0A8D7A2M1</accession>
<feature type="region of interest" description="Disordered" evidence="1">
    <location>
        <begin position="1"/>
        <end position="35"/>
    </location>
</feature>
<dbReference type="AlphaFoldDB" id="A0A8D7A2M1"/>
<sequence>MYLHHRQGPAEARGSPQRRRSIMRRNPTQAPIDPQCLAVGVATSSGLPVKSGPANELQNQA</sequence>
<dbReference type="EMBL" id="HG996470">
    <property type="protein sequence ID" value="CAG1840220.1"/>
    <property type="molecule type" value="Genomic_DNA"/>
</dbReference>
<organism evidence="2">
    <name type="scientific">Musa acuminata subsp. malaccensis</name>
    <name type="common">Wild banana</name>
    <name type="synonym">Musa malaccensis</name>
    <dbReference type="NCBI Taxonomy" id="214687"/>
    <lineage>
        <taxon>Eukaryota</taxon>
        <taxon>Viridiplantae</taxon>
        <taxon>Streptophyta</taxon>
        <taxon>Embryophyta</taxon>
        <taxon>Tracheophyta</taxon>
        <taxon>Spermatophyta</taxon>
        <taxon>Magnoliopsida</taxon>
        <taxon>Liliopsida</taxon>
        <taxon>Zingiberales</taxon>
        <taxon>Musaceae</taxon>
        <taxon>Musa</taxon>
    </lineage>
</organism>
<protein>
    <submittedName>
        <fullName evidence="2">(wild Malaysian banana) hypothetical protein</fullName>
    </submittedName>
</protein>
<name>A0A8D7A2M1_MUSAM</name>
<gene>
    <name evidence="2" type="ORF">GSMUA_280580.1</name>
</gene>
<proteinExistence type="predicted"/>
<reference evidence="2" key="1">
    <citation type="submission" date="2021-03" db="EMBL/GenBank/DDBJ databases">
        <authorList>
            <consortium name="Genoscope - CEA"/>
            <person name="William W."/>
        </authorList>
    </citation>
    <scope>NUCLEOTIDE SEQUENCE</scope>
    <source>
        <strain evidence="2">Doubled-haploid Pahang</strain>
    </source>
</reference>
<evidence type="ECO:0000313" key="2">
    <source>
        <dbReference type="EMBL" id="CAG1840220.1"/>
    </source>
</evidence>
<evidence type="ECO:0000256" key="1">
    <source>
        <dbReference type="SAM" id="MobiDB-lite"/>
    </source>
</evidence>